<reference evidence="1 2" key="1">
    <citation type="submission" date="2021-04" db="EMBL/GenBank/DDBJ databases">
        <authorList>
            <person name="Bliznina A."/>
        </authorList>
    </citation>
    <scope>NUCLEOTIDE SEQUENCE [LARGE SCALE GENOMIC DNA]</scope>
</reference>
<proteinExistence type="predicted"/>
<organism evidence="1 2">
    <name type="scientific">Oikopleura dioica</name>
    <name type="common">Tunicate</name>
    <dbReference type="NCBI Taxonomy" id="34765"/>
    <lineage>
        <taxon>Eukaryota</taxon>
        <taxon>Metazoa</taxon>
        <taxon>Chordata</taxon>
        <taxon>Tunicata</taxon>
        <taxon>Appendicularia</taxon>
        <taxon>Copelata</taxon>
        <taxon>Oikopleuridae</taxon>
        <taxon>Oikopleura</taxon>
    </lineage>
</organism>
<evidence type="ECO:0000313" key="1">
    <source>
        <dbReference type="EMBL" id="CAG5113328.1"/>
    </source>
</evidence>
<name>A0ABN7T6P1_OIKDI</name>
<keyword evidence="2" id="KW-1185">Reference proteome</keyword>
<sequence length="531" mass="61201">MSHDMSDDIDDESGGKGRRSFDFRKSIDELSYSLPYFGSYRAHKQTDDLERRISSALTEIEGNEKSIALAVGKIRAEALKNDESLLLQARSNSIELMDALEDHRQRYKKLSNFVRCILTKSQPCADIDYHSQGYLKALCRGSQNQNTTVAAQLEIENSCELIVGNYLYAIDEPHVSLYKDNQTFIGLRVTMEVKMPSVIRRYHEVKVESRGRINFDSYEVPDLNDVIIVREYSNNENSFRSFPRNKFCQQGIGEAYLCPLASSKPGFGMFQYMRISQSPFEFGRTHYHTNRVCIESGKQSFAVIKKEEGIEKIRSQECFRHLKYDKSCERCNHVCDASAVEDIIKDLLSNKKGSKHYRIPHFKVQDSKEIIWVPQGSETAVMTYEEAVEFCSQSLKKMHAHHFDRKLSHEKRIKCNAGEVELDRNQIYVEFDYGKSFGILPSRRTQGQFLNSQTVASLTYVFSAYDFDEEEWFRYVFHGLSYEKDISSIKILEDQAFERAASRGVDLTGRKILAVSDNSGGEFKERVDEKK</sequence>
<gene>
    <name evidence="1" type="ORF">OKIOD_LOCUS16204</name>
</gene>
<evidence type="ECO:0000313" key="2">
    <source>
        <dbReference type="Proteomes" id="UP001158576"/>
    </source>
</evidence>
<protein>
    <submittedName>
        <fullName evidence="1">Oidioi.mRNA.OKI2018_I69.chr2.g7439.t1.cds</fullName>
    </submittedName>
</protein>
<dbReference type="EMBL" id="OU015567">
    <property type="protein sequence ID" value="CAG5113328.1"/>
    <property type="molecule type" value="Genomic_DNA"/>
</dbReference>
<dbReference type="Proteomes" id="UP001158576">
    <property type="component" value="Chromosome 2"/>
</dbReference>
<accession>A0ABN7T6P1</accession>